<sequence>MGLVGIWCMHFIGNRAIILGDGSPDRQLVYNAGYTTLSVFLPIIGLTIAFSAAEFPSHSKTLHWISLTCTGVFAGLSTVGMHYIGNLGVKNYTLSYAHRFLAASIIISVGDCMLVLILFYTLREKWISAWWKRLACAMLLAGGVCAMHFTASTGCIYTLRNRNGPNAIKSRNTQVAVAGALCVAAALLVVGVLFFTRHRARVLKTKSQKVMLACAMFHPDGRILVTTEGVLPAREITDKYQHRTFNEDFDTAHPVFHWIFRVTRHWSGVSELIPRMKNHLTASKNDSVERSRPVSAASSAHYDPETYNDYTIIFRERFCIAAASLAATLHIPTDRVGVLYDKIIETGTLRTEDRVGKRATVQLDKLGDMESGKSLNLFGKGQLLFLTRQLSDEDADKLLNAGFKFASVHQVGRTIAEPMQIPLAALDAHVTELKHYVDKLNTLDKPGTWLAFFGLMPRPNSKGFDVGVKKEDQDQLPDVRLLPVEPQQWQAEFLQRLDGLRTRSCMTFLEDRMQTDRQRSQQEQQFAMVLLQSMVQLAQQVPPEWFREARFLARPVFAHYSQQRHRGGVSWVYTFCAIADLHSSLEACDSITRIPLTFFSARQRCYQGSPDHTILARDIHQEFGPLLARRTVKKPGSVRIRKLSMHMPGSSRKPNKPSSTPRPKMSRSSSFGRDDESSEHELVETSRKPSEILPDKGADGDRDNVWGGILVNSETVIKSDSKSEYSNESKHLGMGMKVAVGTAKQEDTFVDELMEVTRTRFMPPKIGY</sequence>
<dbReference type="PROSITE" id="PS50924">
    <property type="entry name" value="MHYT"/>
    <property type="match status" value="1"/>
</dbReference>
<feature type="domain" description="MHYT" evidence="3">
    <location>
        <begin position="1"/>
        <end position="158"/>
    </location>
</feature>
<dbReference type="PANTHER" id="PTHR35152">
    <property type="entry name" value="DOMAIN SIGNALLING PROTEIN, PUTATIVE (AFU_ORTHOLOGUE AFUA_5G11310)-RELATED"/>
    <property type="match status" value="1"/>
</dbReference>
<protein>
    <recommendedName>
        <fullName evidence="3">MHYT domain-containing protein</fullName>
    </recommendedName>
</protein>
<feature type="transmembrane region" description="Helical" evidence="2">
    <location>
        <begin position="134"/>
        <end position="159"/>
    </location>
</feature>
<feature type="transmembrane region" description="Helical" evidence="2">
    <location>
        <begin position="96"/>
        <end position="122"/>
    </location>
</feature>
<dbReference type="Pfam" id="PF03707">
    <property type="entry name" value="MHYT"/>
    <property type="match status" value="1"/>
</dbReference>
<name>A0AAV9JW80_9PEZI</name>
<proteinExistence type="predicted"/>
<feature type="region of interest" description="Disordered" evidence="1">
    <location>
        <begin position="640"/>
        <end position="705"/>
    </location>
</feature>
<evidence type="ECO:0000313" key="5">
    <source>
        <dbReference type="Proteomes" id="UP001324427"/>
    </source>
</evidence>
<feature type="compositionally biased region" description="Basic and acidic residues" evidence="1">
    <location>
        <begin position="672"/>
        <end position="704"/>
    </location>
</feature>
<dbReference type="EMBL" id="JAVFHQ010000003">
    <property type="protein sequence ID" value="KAK4549856.1"/>
    <property type="molecule type" value="Genomic_DNA"/>
</dbReference>
<accession>A0AAV9JW80</accession>
<evidence type="ECO:0000256" key="2">
    <source>
        <dbReference type="SAM" id="Phobius"/>
    </source>
</evidence>
<feature type="transmembrane region" description="Helical" evidence="2">
    <location>
        <begin position="64"/>
        <end position="84"/>
    </location>
</feature>
<keyword evidence="2" id="KW-0812">Transmembrane</keyword>
<organism evidence="4 5">
    <name type="scientific">Oleoguttula mirabilis</name>
    <dbReference type="NCBI Taxonomy" id="1507867"/>
    <lineage>
        <taxon>Eukaryota</taxon>
        <taxon>Fungi</taxon>
        <taxon>Dikarya</taxon>
        <taxon>Ascomycota</taxon>
        <taxon>Pezizomycotina</taxon>
        <taxon>Dothideomycetes</taxon>
        <taxon>Dothideomycetidae</taxon>
        <taxon>Mycosphaerellales</taxon>
        <taxon>Teratosphaeriaceae</taxon>
        <taxon>Oleoguttula</taxon>
    </lineage>
</organism>
<evidence type="ECO:0000256" key="1">
    <source>
        <dbReference type="SAM" id="MobiDB-lite"/>
    </source>
</evidence>
<comment type="caution">
    <text evidence="4">The sequence shown here is derived from an EMBL/GenBank/DDBJ whole genome shotgun (WGS) entry which is preliminary data.</text>
</comment>
<dbReference type="AlphaFoldDB" id="A0AAV9JW80"/>
<keyword evidence="5" id="KW-1185">Reference proteome</keyword>
<feature type="transmembrane region" description="Helical" evidence="2">
    <location>
        <begin position="32"/>
        <end position="52"/>
    </location>
</feature>
<reference evidence="4 5" key="1">
    <citation type="submission" date="2021-11" db="EMBL/GenBank/DDBJ databases">
        <title>Black yeast isolated from Biological Soil Crust.</title>
        <authorList>
            <person name="Kurbessoian T."/>
        </authorList>
    </citation>
    <scope>NUCLEOTIDE SEQUENCE [LARGE SCALE GENOMIC DNA]</scope>
    <source>
        <strain evidence="4 5">CCFEE 5522</strain>
    </source>
</reference>
<keyword evidence="2" id="KW-1133">Transmembrane helix</keyword>
<feature type="transmembrane region" description="Helical" evidence="2">
    <location>
        <begin position="175"/>
        <end position="196"/>
    </location>
</feature>
<dbReference type="InterPro" id="IPR005330">
    <property type="entry name" value="MHYT_dom"/>
</dbReference>
<gene>
    <name evidence="4" type="ORF">LTR36_005157</name>
</gene>
<evidence type="ECO:0000313" key="4">
    <source>
        <dbReference type="EMBL" id="KAK4549856.1"/>
    </source>
</evidence>
<feature type="compositionally biased region" description="Polar residues" evidence="1">
    <location>
        <begin position="656"/>
        <end position="671"/>
    </location>
</feature>
<evidence type="ECO:0000259" key="3">
    <source>
        <dbReference type="PROSITE" id="PS50924"/>
    </source>
</evidence>
<dbReference type="PANTHER" id="PTHR35152:SF1">
    <property type="entry name" value="DOMAIN SIGNALLING PROTEIN, PUTATIVE (AFU_ORTHOLOGUE AFUA_5G11310)-RELATED"/>
    <property type="match status" value="1"/>
</dbReference>
<keyword evidence="2" id="KW-0472">Membrane</keyword>
<dbReference type="Proteomes" id="UP001324427">
    <property type="component" value="Unassembled WGS sequence"/>
</dbReference>